<evidence type="ECO:0000313" key="3">
    <source>
        <dbReference type="EMBL" id="MBV4356440.1"/>
    </source>
</evidence>
<feature type="signal peptide" evidence="1">
    <location>
        <begin position="1"/>
        <end position="21"/>
    </location>
</feature>
<keyword evidence="4" id="KW-1185">Reference proteome</keyword>
<reference evidence="3" key="1">
    <citation type="submission" date="2021-06" db="EMBL/GenBank/DDBJ databases">
        <authorList>
            <person name="Huq M.A."/>
        </authorList>
    </citation>
    <scope>NUCLEOTIDE SEQUENCE</scope>
    <source>
        <strain evidence="3">MAH-26</strain>
    </source>
</reference>
<accession>A0A9E2SAN9</accession>
<comment type="caution">
    <text evidence="3">The sequence shown here is derived from an EMBL/GenBank/DDBJ whole genome shotgun (WGS) entry which is preliminary data.</text>
</comment>
<name>A0A9E2SAN9_9BACT</name>
<dbReference type="PANTHER" id="PTHR30383">
    <property type="entry name" value="THIOESTERASE 1/PROTEASE 1/LYSOPHOSPHOLIPASE L1"/>
    <property type="match status" value="1"/>
</dbReference>
<dbReference type="AlphaFoldDB" id="A0A9E2SAN9"/>
<organism evidence="3 4">
    <name type="scientific">Pinibacter aurantiacus</name>
    <dbReference type="NCBI Taxonomy" id="2851599"/>
    <lineage>
        <taxon>Bacteria</taxon>
        <taxon>Pseudomonadati</taxon>
        <taxon>Bacteroidota</taxon>
        <taxon>Chitinophagia</taxon>
        <taxon>Chitinophagales</taxon>
        <taxon>Chitinophagaceae</taxon>
        <taxon>Pinibacter</taxon>
    </lineage>
</organism>
<proteinExistence type="predicted"/>
<dbReference type="Pfam" id="PF13472">
    <property type="entry name" value="Lipase_GDSL_2"/>
    <property type="match status" value="1"/>
</dbReference>
<dbReference type="InterPro" id="IPR051532">
    <property type="entry name" value="Ester_Hydrolysis_Enzymes"/>
</dbReference>
<evidence type="ECO:0000313" key="4">
    <source>
        <dbReference type="Proteomes" id="UP000812270"/>
    </source>
</evidence>
<sequence>MKKILATILGVCCLLVTYAQQQYPFYNDIQAFKHADSLNKPAGNEILFIGSSSFTYWQDVQNYFPGQPIINRGFGGSSLPDVIRYADDIIFSYHPKQIVIYCGENDLASSDTITAAIVLQRVQTLFSIIRKQMPEVPLVYISIKPSPSRKRFMPVMEEANSSIKKFLRKQHNTAFVDVYHKMLNKDGTIKEELFKADQLHMKAEGYAIWQKALAPRLK</sequence>
<gene>
    <name evidence="3" type="ORF">KTO63_04715</name>
</gene>
<dbReference type="GO" id="GO:0004622">
    <property type="term" value="F:phosphatidylcholine lysophospholipase activity"/>
    <property type="evidence" value="ECO:0007669"/>
    <property type="project" value="TreeGrafter"/>
</dbReference>
<feature type="chain" id="PRO_5039527910" evidence="1">
    <location>
        <begin position="22"/>
        <end position="218"/>
    </location>
</feature>
<dbReference type="PANTHER" id="PTHR30383:SF5">
    <property type="entry name" value="SGNH HYDROLASE-TYPE ESTERASE DOMAIN-CONTAINING PROTEIN"/>
    <property type="match status" value="1"/>
</dbReference>
<dbReference type="EMBL" id="JAHSPG010000002">
    <property type="protein sequence ID" value="MBV4356440.1"/>
    <property type="molecule type" value="Genomic_DNA"/>
</dbReference>
<protein>
    <submittedName>
        <fullName evidence="3">G-D-S-L family lipolytic protein</fullName>
    </submittedName>
</protein>
<dbReference type="RefSeq" id="WP_217790050.1">
    <property type="nucleotide sequence ID" value="NZ_JAHSPG010000002.1"/>
</dbReference>
<feature type="domain" description="SGNH hydrolase-type esterase" evidence="2">
    <location>
        <begin position="58"/>
        <end position="208"/>
    </location>
</feature>
<evidence type="ECO:0000256" key="1">
    <source>
        <dbReference type="SAM" id="SignalP"/>
    </source>
</evidence>
<keyword evidence="1" id="KW-0732">Signal</keyword>
<dbReference type="Proteomes" id="UP000812270">
    <property type="component" value="Unassembled WGS sequence"/>
</dbReference>
<dbReference type="InterPro" id="IPR013830">
    <property type="entry name" value="SGNH_hydro"/>
</dbReference>
<evidence type="ECO:0000259" key="2">
    <source>
        <dbReference type="Pfam" id="PF13472"/>
    </source>
</evidence>